<dbReference type="EnsemblProtists" id="EOD41182">
    <property type="protein sequence ID" value="EOD41182"/>
    <property type="gene ID" value="EMIHUDRAFT_433265"/>
</dbReference>
<protein>
    <submittedName>
        <fullName evidence="2">Uncharacterized protein</fullName>
    </submittedName>
</protein>
<dbReference type="Proteomes" id="UP000013827">
    <property type="component" value="Unassembled WGS sequence"/>
</dbReference>
<keyword evidence="3" id="KW-1185">Reference proteome</keyword>
<dbReference type="RefSeq" id="XP_005793611.1">
    <property type="nucleotide sequence ID" value="XM_005793554.1"/>
</dbReference>
<dbReference type="AlphaFoldDB" id="A0A0D3KZJ7"/>
<evidence type="ECO:0000313" key="3">
    <source>
        <dbReference type="Proteomes" id="UP000013827"/>
    </source>
</evidence>
<evidence type="ECO:0000313" key="2">
    <source>
        <dbReference type="EnsemblProtists" id="EOD41182"/>
    </source>
</evidence>
<feature type="transmembrane region" description="Helical" evidence="1">
    <location>
        <begin position="202"/>
        <end position="224"/>
    </location>
</feature>
<dbReference type="GeneID" id="17286452"/>
<evidence type="ECO:0000256" key="1">
    <source>
        <dbReference type="SAM" id="Phobius"/>
    </source>
</evidence>
<proteinExistence type="predicted"/>
<reference evidence="3" key="1">
    <citation type="journal article" date="2013" name="Nature">
        <title>Pan genome of the phytoplankton Emiliania underpins its global distribution.</title>
        <authorList>
            <person name="Read B.A."/>
            <person name="Kegel J."/>
            <person name="Klute M.J."/>
            <person name="Kuo A."/>
            <person name="Lefebvre S.C."/>
            <person name="Maumus F."/>
            <person name="Mayer C."/>
            <person name="Miller J."/>
            <person name="Monier A."/>
            <person name="Salamov A."/>
            <person name="Young J."/>
            <person name="Aguilar M."/>
            <person name="Claverie J.M."/>
            <person name="Frickenhaus S."/>
            <person name="Gonzalez K."/>
            <person name="Herman E.K."/>
            <person name="Lin Y.C."/>
            <person name="Napier J."/>
            <person name="Ogata H."/>
            <person name="Sarno A.F."/>
            <person name="Shmutz J."/>
            <person name="Schroeder D."/>
            <person name="de Vargas C."/>
            <person name="Verret F."/>
            <person name="von Dassow P."/>
            <person name="Valentin K."/>
            <person name="Van de Peer Y."/>
            <person name="Wheeler G."/>
            <person name="Dacks J.B."/>
            <person name="Delwiche C.F."/>
            <person name="Dyhrman S.T."/>
            <person name="Glockner G."/>
            <person name="John U."/>
            <person name="Richards T."/>
            <person name="Worden A.Z."/>
            <person name="Zhang X."/>
            <person name="Grigoriev I.V."/>
            <person name="Allen A.E."/>
            <person name="Bidle K."/>
            <person name="Borodovsky M."/>
            <person name="Bowler C."/>
            <person name="Brownlee C."/>
            <person name="Cock J.M."/>
            <person name="Elias M."/>
            <person name="Gladyshev V.N."/>
            <person name="Groth M."/>
            <person name="Guda C."/>
            <person name="Hadaegh A."/>
            <person name="Iglesias-Rodriguez M.D."/>
            <person name="Jenkins J."/>
            <person name="Jones B.M."/>
            <person name="Lawson T."/>
            <person name="Leese F."/>
            <person name="Lindquist E."/>
            <person name="Lobanov A."/>
            <person name="Lomsadze A."/>
            <person name="Malik S.B."/>
            <person name="Marsh M.E."/>
            <person name="Mackinder L."/>
            <person name="Mock T."/>
            <person name="Mueller-Roeber B."/>
            <person name="Pagarete A."/>
            <person name="Parker M."/>
            <person name="Probert I."/>
            <person name="Quesneville H."/>
            <person name="Raines C."/>
            <person name="Rensing S.A."/>
            <person name="Riano-Pachon D.M."/>
            <person name="Richier S."/>
            <person name="Rokitta S."/>
            <person name="Shiraiwa Y."/>
            <person name="Soanes D.M."/>
            <person name="van der Giezen M."/>
            <person name="Wahlund T.M."/>
            <person name="Williams B."/>
            <person name="Wilson W."/>
            <person name="Wolfe G."/>
            <person name="Wurch L.L."/>
        </authorList>
    </citation>
    <scope>NUCLEOTIDE SEQUENCE</scope>
</reference>
<dbReference type="KEGG" id="ehx:EMIHUDRAFT_433265"/>
<dbReference type="HOGENOM" id="CLU_1221595_0_0_1"/>
<accession>A0A0D3KZJ7</accession>
<keyword evidence="1" id="KW-1133">Transmembrane helix</keyword>
<dbReference type="PaxDb" id="2903-EOD41182"/>
<reference evidence="2" key="2">
    <citation type="submission" date="2024-10" db="UniProtKB">
        <authorList>
            <consortium name="EnsemblProtists"/>
        </authorList>
    </citation>
    <scope>IDENTIFICATION</scope>
</reference>
<name>A0A0D3KZJ7_EMIH1</name>
<keyword evidence="1" id="KW-0812">Transmembrane</keyword>
<sequence length="227" mass="24196">MLVRALADLLLVGVDGYTRIYRELAEQMRRVEAAVEAAGLAVVHRSHRAAGSSVISAEDPAGVLMRKLKRRGHSFASLFNLYPSDPARCQYGWSLSLTPYALRDLGGAGGGATALEVFLRDLGRAAAEARAADSRLATLFSANSLPGILLRGGTEELYLFTLLWRPGLGRAAASLVLRRLFTGLLDAGVVRSRKRADPLRELAWLAVCGVLLALALALAVSALLSSS</sequence>
<organism evidence="2 3">
    <name type="scientific">Emiliania huxleyi (strain CCMP1516)</name>
    <dbReference type="NCBI Taxonomy" id="280463"/>
    <lineage>
        <taxon>Eukaryota</taxon>
        <taxon>Haptista</taxon>
        <taxon>Haptophyta</taxon>
        <taxon>Prymnesiophyceae</taxon>
        <taxon>Isochrysidales</taxon>
        <taxon>Noelaerhabdaceae</taxon>
        <taxon>Emiliania</taxon>
    </lineage>
</organism>
<keyword evidence="1" id="KW-0472">Membrane</keyword>